<accession>A0A0P1LCM4</accession>
<name>A0A0P1MGC7_9BACT</name>
<evidence type="ECO:0000313" key="1">
    <source>
        <dbReference type="EMBL" id="CUU05530.1"/>
    </source>
</evidence>
<dbReference type="EMBL" id="FAOP01000005">
    <property type="protein sequence ID" value="CUU05530.1"/>
    <property type="molecule type" value="Genomic_DNA"/>
</dbReference>
<organism evidence="1 2">
    <name type="scientific">Candidatus Kryptonium thompsonii</name>
    <dbReference type="NCBI Taxonomy" id="1633631"/>
    <lineage>
        <taxon>Bacteria</taxon>
        <taxon>Pseudomonadati</taxon>
        <taxon>Candidatus Kryptoniota</taxon>
        <taxon>Candidatus Kryptonium</taxon>
    </lineage>
</organism>
<dbReference type="InterPro" id="IPR050275">
    <property type="entry name" value="PGM_Phosphatase"/>
</dbReference>
<accession>A0A0P1LBN6</accession>
<dbReference type="InterPro" id="IPR004449">
    <property type="entry name" value="SixA"/>
</dbReference>
<accession>A0A0P1MRI6</accession>
<accession>A0A0S4N2M7</accession>
<accession>A0A0P1M625</accession>
<dbReference type="Gene3D" id="3.40.50.1240">
    <property type="entry name" value="Phosphoglycerate mutase-like"/>
    <property type="match status" value="1"/>
</dbReference>
<dbReference type="GO" id="GO:0005737">
    <property type="term" value="C:cytoplasm"/>
    <property type="evidence" value="ECO:0007669"/>
    <property type="project" value="InterPro"/>
</dbReference>
<protein>
    <submittedName>
        <fullName evidence="1">Phosphohistidine phosphatase, SixA</fullName>
    </submittedName>
</protein>
<accession>A0A0P1MGC7</accession>
<evidence type="ECO:0000313" key="2">
    <source>
        <dbReference type="Proteomes" id="UP000182011"/>
    </source>
</evidence>
<dbReference type="SMART" id="SM00855">
    <property type="entry name" value="PGAM"/>
    <property type="match status" value="1"/>
</dbReference>
<accession>A0A0P1P584</accession>
<dbReference type="Proteomes" id="UP000182011">
    <property type="component" value="Unassembled WGS sequence"/>
</dbReference>
<accession>A0A0P1M481</accession>
<dbReference type="SUPFAM" id="SSF53254">
    <property type="entry name" value="Phosphoglycerate mutase-like"/>
    <property type="match status" value="1"/>
</dbReference>
<accession>A0A0P1M2W6</accession>
<reference evidence="1 2" key="1">
    <citation type="submission" date="2015-11" db="EMBL/GenBank/DDBJ databases">
        <authorList>
            <person name="Zhang Y."/>
            <person name="Guo Z."/>
        </authorList>
    </citation>
    <scope>NUCLEOTIDE SEQUENCE [LARGE SCALE GENOMIC DNA]</scope>
    <source>
        <strain evidence="1">JGI-4</strain>
    </source>
</reference>
<accession>A0A0P1LWZ4</accession>
<dbReference type="RefSeq" id="WP_075426043.1">
    <property type="nucleotide sequence ID" value="NZ_CZVJ01000003.1"/>
</dbReference>
<dbReference type="Pfam" id="PF00300">
    <property type="entry name" value="His_Phos_1"/>
    <property type="match status" value="1"/>
</dbReference>
<dbReference type="CDD" id="cd07067">
    <property type="entry name" value="HP_PGM_like"/>
    <property type="match status" value="1"/>
</dbReference>
<dbReference type="PANTHER" id="PTHR48100:SF1">
    <property type="entry name" value="HISTIDINE PHOSPHATASE FAMILY PROTEIN-RELATED"/>
    <property type="match status" value="1"/>
</dbReference>
<dbReference type="InterPro" id="IPR029033">
    <property type="entry name" value="His_PPase_superfam"/>
</dbReference>
<dbReference type="AlphaFoldDB" id="A0A0P1MGC7"/>
<gene>
    <name evidence="1" type="ORF">JGI4_01282</name>
</gene>
<proteinExistence type="predicted"/>
<accession>A0A0P1LEM8</accession>
<dbReference type="InterPro" id="IPR013078">
    <property type="entry name" value="His_Pase_superF_clade-1"/>
</dbReference>
<dbReference type="GO" id="GO:0101006">
    <property type="term" value="F:protein histidine phosphatase activity"/>
    <property type="evidence" value="ECO:0007669"/>
    <property type="project" value="InterPro"/>
</dbReference>
<sequence length="162" mass="17979">MLLYLVRHADAESKKPGMSDFERELTELGRETTEKMATALKRMGLTIDIVVSSPLVRAVQTAGIFRKVMGVQSDVVKLSELIPGSDFEELIEIIFSLKAENVLAVGHEPHIGEFLGWLIGLKKPIEFKKNTVACVEFSSLSISGGSLKWLIHPDMILNLSER</sequence>
<dbReference type="PANTHER" id="PTHR48100">
    <property type="entry name" value="BROAD-SPECIFICITY PHOSPHATASE YOR283W-RELATED"/>
    <property type="match status" value="1"/>
</dbReference>
<dbReference type="STRING" id="1633631.GCA_001442925_01277"/>
<dbReference type="NCBIfam" id="TIGR00249">
    <property type="entry name" value="sixA"/>
    <property type="match status" value="1"/>
</dbReference>